<reference evidence="1 2" key="1">
    <citation type="submission" date="2013-07" db="EMBL/GenBank/DDBJ databases">
        <authorList>
            <person name="Weinstock G."/>
            <person name="Sodergren E."/>
            <person name="Wylie T."/>
            <person name="Fulton L."/>
            <person name="Fulton R."/>
            <person name="Fronick C."/>
            <person name="O'Laughlin M."/>
            <person name="Godfrey J."/>
            <person name="Miner T."/>
            <person name="Herter B."/>
            <person name="Appelbaum E."/>
            <person name="Cordes M."/>
            <person name="Lek S."/>
            <person name="Wollam A."/>
            <person name="Pepin K.H."/>
            <person name="Palsikar V.B."/>
            <person name="Mitreva M."/>
            <person name="Wilson R.K."/>
        </authorList>
    </citation>
    <scope>NUCLEOTIDE SEQUENCE [LARGE SCALE GENOMIC DNA]</scope>
    <source>
        <strain evidence="1 2">ATCC 27760</strain>
    </source>
</reference>
<dbReference type="STRING" id="411473.RUMCAL_01558"/>
<name>U2KVD4_9FIRM</name>
<dbReference type="PATRIC" id="fig|411473.3.peg.1268"/>
<sequence length="58" mass="7005">MWKTGFCSAFLPIPQEFHRRRQVFHMRFNSLLKIHVQKKCPLCPRHLTAVEAGLWNLW</sequence>
<evidence type="ECO:0000313" key="2">
    <source>
        <dbReference type="Proteomes" id="UP000016662"/>
    </source>
</evidence>
<dbReference type="AlphaFoldDB" id="U2KVD4"/>
<dbReference type="EMBL" id="AWVF01000190">
    <property type="protein sequence ID" value="ERJ96025.1"/>
    <property type="molecule type" value="Genomic_DNA"/>
</dbReference>
<protein>
    <submittedName>
        <fullName evidence="1">Uncharacterized protein</fullName>
    </submittedName>
</protein>
<keyword evidence="2" id="KW-1185">Reference proteome</keyword>
<evidence type="ECO:0000313" key="1">
    <source>
        <dbReference type="EMBL" id="ERJ96025.1"/>
    </source>
</evidence>
<gene>
    <name evidence="1" type="ORF">RUMCAL_01558</name>
</gene>
<comment type="caution">
    <text evidence="1">The sequence shown here is derived from an EMBL/GenBank/DDBJ whole genome shotgun (WGS) entry which is preliminary data.</text>
</comment>
<proteinExistence type="predicted"/>
<accession>U2KVD4</accession>
<dbReference type="HOGENOM" id="CLU_2976563_0_0_9"/>
<dbReference type="Proteomes" id="UP000016662">
    <property type="component" value="Unassembled WGS sequence"/>
</dbReference>
<organism evidence="1 2">
    <name type="scientific">Ruminococcus callidus ATCC 27760</name>
    <dbReference type="NCBI Taxonomy" id="411473"/>
    <lineage>
        <taxon>Bacteria</taxon>
        <taxon>Bacillati</taxon>
        <taxon>Bacillota</taxon>
        <taxon>Clostridia</taxon>
        <taxon>Eubacteriales</taxon>
        <taxon>Oscillospiraceae</taxon>
        <taxon>Ruminococcus</taxon>
    </lineage>
</organism>